<accession>A0ABU7Z7H7</accession>
<sequence length="159" mass="16598">MWHWIAGLVGGLLALALAAVVGLVVSMRAKWQPGLRLVRRVNKRFTNPRVLATAGRPGGSAAVIRHVGRRSGRSYATPIGVEVGDGVLVTLLPYGPTTDWVRNVLAAGGAQVTVQGRTLEVTDPRVVPVAEASALLPAGERRLAAVFGATEVLLLTPAG</sequence>
<evidence type="ECO:0000313" key="2">
    <source>
        <dbReference type="Proteomes" id="UP001310387"/>
    </source>
</evidence>
<dbReference type="Gene3D" id="2.30.110.10">
    <property type="entry name" value="Electron Transport, Fmn-binding Protein, Chain A"/>
    <property type="match status" value="1"/>
</dbReference>
<name>A0ABU7Z7H7_9MICO</name>
<dbReference type="NCBIfam" id="TIGR00026">
    <property type="entry name" value="hi_GC_TIGR00026"/>
    <property type="match status" value="1"/>
</dbReference>
<keyword evidence="2" id="KW-1185">Reference proteome</keyword>
<dbReference type="Pfam" id="PF04075">
    <property type="entry name" value="F420H2_quin_red"/>
    <property type="match status" value="1"/>
</dbReference>
<dbReference type="Proteomes" id="UP001310387">
    <property type="component" value="Unassembled WGS sequence"/>
</dbReference>
<dbReference type="InterPro" id="IPR012349">
    <property type="entry name" value="Split_barrel_FMN-bd"/>
</dbReference>
<evidence type="ECO:0000313" key="1">
    <source>
        <dbReference type="EMBL" id="MEG3615347.1"/>
    </source>
</evidence>
<gene>
    <name evidence="1" type="ORF">V5O49_09465</name>
</gene>
<organism evidence="1 2">
    <name type="scientific">Isoptericola haloaureus</name>
    <dbReference type="NCBI Taxonomy" id="1542902"/>
    <lineage>
        <taxon>Bacteria</taxon>
        <taxon>Bacillati</taxon>
        <taxon>Actinomycetota</taxon>
        <taxon>Actinomycetes</taxon>
        <taxon>Micrococcales</taxon>
        <taxon>Promicromonosporaceae</taxon>
        <taxon>Isoptericola</taxon>
    </lineage>
</organism>
<proteinExistence type="predicted"/>
<dbReference type="EMBL" id="JBAGLP010000117">
    <property type="protein sequence ID" value="MEG3615347.1"/>
    <property type="molecule type" value="Genomic_DNA"/>
</dbReference>
<dbReference type="InterPro" id="IPR004378">
    <property type="entry name" value="F420H2_quin_Rdtase"/>
</dbReference>
<reference evidence="1" key="1">
    <citation type="journal article" date="2024" name="Antonie Van Leeuwenhoek">
        <title>Isoptericola haloaureus sp. nov., a dimorphic actinobacterium isolated from mangrove sediments of southeast India, implicating biosaline agricultural significance through nitrogen fixation and salt tolerance genes.</title>
        <authorList>
            <person name="Prathaban M."/>
            <person name="Prathiviraj R."/>
            <person name="Ravichandran M."/>
            <person name="Natarajan S.D."/>
            <person name="Sobanaa M."/>
            <person name="Hari Krishna Kumar S."/>
            <person name="Chandrasekar V."/>
            <person name="Selvin J."/>
        </authorList>
    </citation>
    <scope>NUCLEOTIDE SEQUENCE</scope>
    <source>
        <strain evidence="1">MP1014</strain>
    </source>
</reference>
<dbReference type="RefSeq" id="WP_332902006.1">
    <property type="nucleotide sequence ID" value="NZ_JBAGLP010000117.1"/>
</dbReference>
<reference evidence="1" key="2">
    <citation type="submission" date="2024-02" db="EMBL/GenBank/DDBJ databases">
        <authorList>
            <person name="Prathaban M."/>
            <person name="Mythili R."/>
            <person name="Sharmila Devi N."/>
            <person name="Sobanaa M."/>
            <person name="Prathiviraj R."/>
            <person name="Selvin J."/>
        </authorList>
    </citation>
    <scope>NUCLEOTIDE SEQUENCE</scope>
    <source>
        <strain evidence="1">MP1014</strain>
    </source>
</reference>
<comment type="caution">
    <text evidence="1">The sequence shown here is derived from an EMBL/GenBank/DDBJ whole genome shotgun (WGS) entry which is preliminary data.</text>
</comment>
<protein>
    <submittedName>
        <fullName evidence="1">Nitroreductase family deazaflavin-dependent oxidoreductase</fullName>
    </submittedName>
</protein>